<dbReference type="EMBL" id="NCSJ02000203">
    <property type="protein sequence ID" value="RFU27511.1"/>
    <property type="molecule type" value="Genomic_DNA"/>
</dbReference>
<evidence type="ECO:0000256" key="5">
    <source>
        <dbReference type="ARBA" id="ARBA00023136"/>
    </source>
</evidence>
<dbReference type="OrthoDB" id="6730379at2759"/>
<protein>
    <recommendedName>
        <fullName evidence="8">Major facilitator superfamily (MFS) profile domain-containing protein</fullName>
    </recommendedName>
</protein>
<dbReference type="InterPro" id="IPR011701">
    <property type="entry name" value="MFS"/>
</dbReference>
<comment type="subcellular location">
    <subcellularLocation>
        <location evidence="1">Membrane</location>
        <topology evidence="1">Multi-pass membrane protein</topology>
    </subcellularLocation>
</comment>
<evidence type="ECO:0000256" key="6">
    <source>
        <dbReference type="ARBA" id="ARBA00037968"/>
    </source>
</evidence>
<dbReference type="GO" id="GO:0016020">
    <property type="term" value="C:membrane"/>
    <property type="evidence" value="ECO:0007669"/>
    <property type="project" value="UniProtKB-SubCell"/>
</dbReference>
<keyword evidence="5 7" id="KW-0472">Membrane</keyword>
<evidence type="ECO:0000313" key="9">
    <source>
        <dbReference type="EMBL" id="RFU27511.1"/>
    </source>
</evidence>
<evidence type="ECO:0000259" key="8">
    <source>
        <dbReference type="PROSITE" id="PS50850"/>
    </source>
</evidence>
<accession>A0A3E2H2G9</accession>
<gene>
    <name evidence="9" type="ORF">B7463_g8822</name>
</gene>
<feature type="domain" description="Major facilitator superfamily (MFS) profile" evidence="8">
    <location>
        <begin position="59"/>
        <end position="475"/>
    </location>
</feature>
<dbReference type="PROSITE" id="PS50850">
    <property type="entry name" value="MFS"/>
    <property type="match status" value="1"/>
</dbReference>
<dbReference type="PANTHER" id="PTHR43791:SF103">
    <property type="entry name" value="MAJOR FACILITATOR SUPERFAMILY (MFS) PROFILE DOMAIN-CONTAINING PROTEIN-RELATED"/>
    <property type="match status" value="1"/>
</dbReference>
<dbReference type="GO" id="GO:0022857">
    <property type="term" value="F:transmembrane transporter activity"/>
    <property type="evidence" value="ECO:0007669"/>
    <property type="project" value="InterPro"/>
</dbReference>
<feature type="transmembrane region" description="Helical" evidence="7">
    <location>
        <begin position="55"/>
        <end position="72"/>
    </location>
</feature>
<dbReference type="Gene3D" id="1.20.1250.20">
    <property type="entry name" value="MFS general substrate transporter like domains"/>
    <property type="match status" value="1"/>
</dbReference>
<evidence type="ECO:0000256" key="1">
    <source>
        <dbReference type="ARBA" id="ARBA00004141"/>
    </source>
</evidence>
<comment type="caution">
    <text evidence="9">The sequence shown here is derived from an EMBL/GenBank/DDBJ whole genome shotgun (WGS) entry which is preliminary data.</text>
</comment>
<evidence type="ECO:0000313" key="10">
    <source>
        <dbReference type="Proteomes" id="UP000258309"/>
    </source>
</evidence>
<evidence type="ECO:0000256" key="7">
    <source>
        <dbReference type="SAM" id="Phobius"/>
    </source>
</evidence>
<dbReference type="OMA" id="WFLGNCI"/>
<keyword evidence="3 7" id="KW-0812">Transmembrane</keyword>
<evidence type="ECO:0000256" key="4">
    <source>
        <dbReference type="ARBA" id="ARBA00022989"/>
    </source>
</evidence>
<comment type="similarity">
    <text evidence="6">Belongs to the major facilitator superfamily. Allantoate permease family.</text>
</comment>
<dbReference type="AlphaFoldDB" id="A0A3E2H2G9"/>
<feature type="transmembrane region" description="Helical" evidence="7">
    <location>
        <begin position="415"/>
        <end position="437"/>
    </location>
</feature>
<dbReference type="Pfam" id="PF07690">
    <property type="entry name" value="MFS_1"/>
    <property type="match status" value="1"/>
</dbReference>
<feature type="transmembrane region" description="Helical" evidence="7">
    <location>
        <begin position="443"/>
        <end position="470"/>
    </location>
</feature>
<dbReference type="SUPFAM" id="SSF103473">
    <property type="entry name" value="MFS general substrate transporter"/>
    <property type="match status" value="1"/>
</dbReference>
<dbReference type="InterPro" id="IPR020846">
    <property type="entry name" value="MFS_dom"/>
</dbReference>
<feature type="transmembrane region" description="Helical" evidence="7">
    <location>
        <begin position="188"/>
        <end position="206"/>
    </location>
</feature>
<feature type="non-terminal residue" evidence="9">
    <location>
        <position position="1"/>
    </location>
</feature>
<feature type="transmembrane region" description="Helical" evidence="7">
    <location>
        <begin position="354"/>
        <end position="371"/>
    </location>
</feature>
<reference evidence="9 10" key="1">
    <citation type="submission" date="2018-05" db="EMBL/GenBank/DDBJ databases">
        <title>Draft genome sequence of Scytalidium lignicola DSM 105466, a ubiquitous saprotrophic fungus.</title>
        <authorList>
            <person name="Buettner E."/>
            <person name="Gebauer A.M."/>
            <person name="Hofrichter M."/>
            <person name="Liers C."/>
            <person name="Kellner H."/>
        </authorList>
    </citation>
    <scope>NUCLEOTIDE SEQUENCE [LARGE SCALE GENOMIC DNA]</scope>
    <source>
        <strain evidence="9 10">DSM 105466</strain>
    </source>
</reference>
<keyword evidence="10" id="KW-1185">Reference proteome</keyword>
<feature type="transmembrane region" description="Helical" evidence="7">
    <location>
        <begin position="292"/>
        <end position="319"/>
    </location>
</feature>
<feature type="transmembrane region" description="Helical" evidence="7">
    <location>
        <begin position="383"/>
        <end position="403"/>
    </location>
</feature>
<feature type="transmembrane region" description="Helical" evidence="7">
    <location>
        <begin position="325"/>
        <end position="347"/>
    </location>
</feature>
<sequence>MDKATTHEKSPEVEICDAKELVLGNANNLNKDADLHQILEVHATLEEQRKVLMKIDLLMIPLMGFCYMLQYMDKLAISQATLLGLRQDLSLQGDQYSWSSAIFYFGYLAWSLPVSYLIVRFPLGKYLGVSVFFWGGILMCHAAVKGFAGLMTVRFFLGIGEAAIAPGFAMLTGMFYTRKEQPLRQAAWFLGNAIANVIGGVVAYGIGKISISSGLEHWKLLFIILGSVTSAYSLILIAFLPDSPLNALFLTRKERMIAVQRTLSNKVGVMDEGRFLWNQAWLALRDPQTLFLVLYTFSINLCNGGLTSFGGIIIAGFGFSDFKALLLQMPLGATQVVFLILTSGFATFVPSTRIAIMIFNCTVSLIGYLLIYKLGPDAQAGKMAGLCLGTAFATNIPLSLSLISSNVAGFTKKSVVSAALFAAYCVGNIAGPQFFLASQEPTYITGMTACLAGAAFGIFFLICLLLYYIWENRRRDALYGKPNELSTGEELQDELANITDTELHSFRYVL</sequence>
<name>A0A3E2H2G9_SCYLI</name>
<keyword evidence="2" id="KW-0813">Transport</keyword>
<proteinExistence type="inferred from homology"/>
<evidence type="ECO:0000256" key="3">
    <source>
        <dbReference type="ARBA" id="ARBA00022692"/>
    </source>
</evidence>
<feature type="transmembrane region" description="Helical" evidence="7">
    <location>
        <begin position="126"/>
        <end position="144"/>
    </location>
</feature>
<feature type="transmembrane region" description="Helical" evidence="7">
    <location>
        <begin position="156"/>
        <end position="176"/>
    </location>
</feature>
<dbReference type="InterPro" id="IPR036259">
    <property type="entry name" value="MFS_trans_sf"/>
</dbReference>
<feature type="non-terminal residue" evidence="9">
    <location>
        <position position="510"/>
    </location>
</feature>
<dbReference type="FunFam" id="1.20.1250.20:FF:000064">
    <property type="entry name" value="MFS allantoate transporter"/>
    <property type="match status" value="1"/>
</dbReference>
<dbReference type="PANTHER" id="PTHR43791">
    <property type="entry name" value="PERMEASE-RELATED"/>
    <property type="match status" value="1"/>
</dbReference>
<evidence type="ECO:0000256" key="2">
    <source>
        <dbReference type="ARBA" id="ARBA00022448"/>
    </source>
</evidence>
<feature type="transmembrane region" description="Helical" evidence="7">
    <location>
        <begin position="218"/>
        <end position="240"/>
    </location>
</feature>
<organism evidence="9 10">
    <name type="scientific">Scytalidium lignicola</name>
    <name type="common">Hyphomycete</name>
    <dbReference type="NCBI Taxonomy" id="5539"/>
    <lineage>
        <taxon>Eukaryota</taxon>
        <taxon>Fungi</taxon>
        <taxon>Dikarya</taxon>
        <taxon>Ascomycota</taxon>
        <taxon>Pezizomycotina</taxon>
        <taxon>Leotiomycetes</taxon>
        <taxon>Leotiomycetes incertae sedis</taxon>
        <taxon>Scytalidium</taxon>
    </lineage>
</organism>
<feature type="transmembrane region" description="Helical" evidence="7">
    <location>
        <begin position="101"/>
        <end position="119"/>
    </location>
</feature>
<dbReference type="Proteomes" id="UP000258309">
    <property type="component" value="Unassembled WGS sequence"/>
</dbReference>
<keyword evidence="4 7" id="KW-1133">Transmembrane helix</keyword>